<feature type="compositionally biased region" description="Low complexity" evidence="1">
    <location>
        <begin position="67"/>
        <end position="87"/>
    </location>
</feature>
<reference evidence="2" key="1">
    <citation type="submission" date="2018-04" db="EMBL/GenBank/DDBJ databases">
        <title>Whole genome sequencing of Hypsizygus marmoreus.</title>
        <authorList>
            <person name="Choi I.-G."/>
            <person name="Min B."/>
            <person name="Kim J.-G."/>
            <person name="Kim S."/>
            <person name="Oh Y.-L."/>
            <person name="Kong W.-S."/>
            <person name="Park H."/>
            <person name="Jeong J."/>
            <person name="Song E.-S."/>
        </authorList>
    </citation>
    <scope>NUCLEOTIDE SEQUENCE [LARGE SCALE GENOMIC DNA]</scope>
    <source>
        <strain evidence="2">51987-8</strain>
    </source>
</reference>
<evidence type="ECO:0000313" key="2">
    <source>
        <dbReference type="EMBL" id="RDB27105.1"/>
    </source>
</evidence>
<sequence length="134" mass="14567">AVKRLRKRQLRLNAANSDEEEEDHTLSSFPGRPSIEYRVAWLTRSRTTTPTPAKQSAASNSGRQSIGSTPAAASTSKAKPSGTSSSSLFQREPHTLPPPDASRLGKLPSNGRSSETHLSPAPRTRIEFETRRCA</sequence>
<accession>A0A369K3A1</accession>
<feature type="compositionally biased region" description="Basic residues" evidence="1">
    <location>
        <begin position="1"/>
        <end position="10"/>
    </location>
</feature>
<evidence type="ECO:0000256" key="1">
    <source>
        <dbReference type="SAM" id="MobiDB-lite"/>
    </source>
</evidence>
<proteinExistence type="predicted"/>
<gene>
    <name evidence="2" type="ORF">Hypma_004646</name>
</gene>
<protein>
    <submittedName>
        <fullName evidence="2">Uncharacterized protein</fullName>
    </submittedName>
</protein>
<feature type="non-terminal residue" evidence="2">
    <location>
        <position position="1"/>
    </location>
</feature>
<dbReference type="Proteomes" id="UP000076154">
    <property type="component" value="Unassembled WGS sequence"/>
</dbReference>
<dbReference type="InParanoid" id="A0A369K3A1"/>
<evidence type="ECO:0000313" key="3">
    <source>
        <dbReference type="Proteomes" id="UP000076154"/>
    </source>
</evidence>
<feature type="compositionally biased region" description="Polar residues" evidence="1">
    <location>
        <begin position="44"/>
        <end position="66"/>
    </location>
</feature>
<feature type="region of interest" description="Disordered" evidence="1">
    <location>
        <begin position="1"/>
        <end position="134"/>
    </location>
</feature>
<comment type="caution">
    <text evidence="2">The sequence shown here is derived from an EMBL/GenBank/DDBJ whole genome shotgun (WGS) entry which is preliminary data.</text>
</comment>
<dbReference type="AlphaFoldDB" id="A0A369K3A1"/>
<organism evidence="2 3">
    <name type="scientific">Hypsizygus marmoreus</name>
    <name type="common">White beech mushroom</name>
    <name type="synonym">Agaricus marmoreus</name>
    <dbReference type="NCBI Taxonomy" id="39966"/>
    <lineage>
        <taxon>Eukaryota</taxon>
        <taxon>Fungi</taxon>
        <taxon>Dikarya</taxon>
        <taxon>Basidiomycota</taxon>
        <taxon>Agaricomycotina</taxon>
        <taxon>Agaricomycetes</taxon>
        <taxon>Agaricomycetidae</taxon>
        <taxon>Agaricales</taxon>
        <taxon>Tricholomatineae</taxon>
        <taxon>Lyophyllaceae</taxon>
        <taxon>Hypsizygus</taxon>
    </lineage>
</organism>
<keyword evidence="3" id="KW-1185">Reference proteome</keyword>
<dbReference type="EMBL" id="LUEZ02000019">
    <property type="protein sequence ID" value="RDB27105.1"/>
    <property type="molecule type" value="Genomic_DNA"/>
</dbReference>
<feature type="compositionally biased region" description="Basic and acidic residues" evidence="1">
    <location>
        <begin position="124"/>
        <end position="134"/>
    </location>
</feature>
<name>A0A369K3A1_HYPMA</name>